<sequence length="362" mass="41207">MAAINERNWWLVYRKECEERSAAVLYMAKKINKSCNQSVWKSARDRLNGFWAVFDKEDDVLVCINADPDALASALAIKRILRYRVKSVVIAHPNEIHRLNNVSMVERLKIPLERLGNIKIQDYTKKVLVDSQPGHLPVFEKIEFDAIIDHHPVVGEYASSFVDIRPQYGACSTMLIEYLRAGSMKPSVSLATALFYAIKVDTQDFSQQSVLADGISFRYLFNIANRNLVKKFELADMRRSELKYFNVALSNLIYTKGRFYTHLGKVRSPDILVNIANFLNHVDKIDWVLVSGIYGEKLVVIFRCDGYRKSAGKLAERIFSEVGSAGGHKEAARAEVPLKNLSLGEKEFSTQTLKRLATRHMI</sequence>
<dbReference type="InterPro" id="IPR038763">
    <property type="entry name" value="DHH_sf"/>
</dbReference>
<dbReference type="Proteomes" id="UP000011721">
    <property type="component" value="Chromosome"/>
</dbReference>
<reference evidence="3" key="1">
    <citation type="journal article" date="2013" name="Stand. Genomic Sci.">
        <title>Complete genome sequence of Desulfocapsa sulfexigens, a marine deltaproteobacterium specialized in disproportionating inorganic sulfur compounds.</title>
        <authorList>
            <person name="Finster K.W."/>
            <person name="Kjeldsen K.U."/>
            <person name="Kube M."/>
            <person name="Reinhardt R."/>
            <person name="Mussmann M."/>
            <person name="Amann R."/>
            <person name="Schreiber L."/>
        </authorList>
    </citation>
    <scope>NUCLEOTIDE SEQUENCE [LARGE SCALE GENOMIC DNA]</scope>
    <source>
        <strain evidence="3">DSM 10523 / SB164P1</strain>
    </source>
</reference>
<dbReference type="KEGG" id="dsf:UWK_02098"/>
<dbReference type="HOGENOM" id="CLU_046377_0_0_7"/>
<dbReference type="EMBL" id="CP003985">
    <property type="protein sequence ID" value="AGF78642.1"/>
    <property type="molecule type" value="Genomic_DNA"/>
</dbReference>
<dbReference type="InterPro" id="IPR051319">
    <property type="entry name" value="Oligoribo/pAp-PDE_c-di-AMP_PDE"/>
</dbReference>
<evidence type="ECO:0000313" key="2">
    <source>
        <dbReference type="EMBL" id="AGF78642.1"/>
    </source>
</evidence>
<name>M1PAG5_DESSD</name>
<accession>M1PAG5</accession>
<gene>
    <name evidence="2" type="ordered locus">UWK_02098</name>
</gene>
<proteinExistence type="predicted"/>
<dbReference type="PANTHER" id="PTHR47618:SF1">
    <property type="entry name" value="BIFUNCTIONAL OLIGORIBONUCLEASE AND PAP PHOSPHATASE NRNA"/>
    <property type="match status" value="1"/>
</dbReference>
<evidence type="ECO:0000313" key="3">
    <source>
        <dbReference type="Proteomes" id="UP000011721"/>
    </source>
</evidence>
<dbReference type="PANTHER" id="PTHR47618">
    <property type="entry name" value="BIFUNCTIONAL OLIGORIBONUCLEASE AND PAP PHOSPHATASE NRNA"/>
    <property type="match status" value="1"/>
</dbReference>
<evidence type="ECO:0000259" key="1">
    <source>
        <dbReference type="Pfam" id="PF01368"/>
    </source>
</evidence>
<dbReference type="STRING" id="1167006.UWK_02098"/>
<protein>
    <submittedName>
        <fullName evidence="2">Exopolyphosphatase-like enzyme</fullName>
    </submittedName>
</protein>
<dbReference type="Pfam" id="PF01368">
    <property type="entry name" value="DHH"/>
    <property type="match status" value="1"/>
</dbReference>
<dbReference type="Gene3D" id="3.90.1640.10">
    <property type="entry name" value="inorganic pyrophosphatase (n-terminal core)"/>
    <property type="match status" value="1"/>
</dbReference>
<organism evidence="2 3">
    <name type="scientific">Desulfocapsa sulfexigens (strain DSM 10523 / SB164P1)</name>
    <dbReference type="NCBI Taxonomy" id="1167006"/>
    <lineage>
        <taxon>Bacteria</taxon>
        <taxon>Pseudomonadati</taxon>
        <taxon>Thermodesulfobacteriota</taxon>
        <taxon>Desulfobulbia</taxon>
        <taxon>Desulfobulbales</taxon>
        <taxon>Desulfocapsaceae</taxon>
        <taxon>Desulfocapsa</taxon>
    </lineage>
</organism>
<keyword evidence="3" id="KW-1185">Reference proteome</keyword>
<dbReference type="PATRIC" id="fig|1167006.5.peg.2285"/>
<dbReference type="SUPFAM" id="SSF64182">
    <property type="entry name" value="DHH phosphoesterases"/>
    <property type="match status" value="1"/>
</dbReference>
<dbReference type="eggNOG" id="COG0618">
    <property type="taxonomic scope" value="Bacteria"/>
</dbReference>
<dbReference type="RefSeq" id="WP_015404332.1">
    <property type="nucleotide sequence ID" value="NC_020304.1"/>
</dbReference>
<dbReference type="AlphaFoldDB" id="M1PAG5"/>
<feature type="domain" description="DDH" evidence="1">
    <location>
        <begin position="60"/>
        <end position="198"/>
    </location>
</feature>
<dbReference type="InterPro" id="IPR001667">
    <property type="entry name" value="DDH_dom"/>
</dbReference>